<dbReference type="Proteomes" id="UP000265520">
    <property type="component" value="Unassembled WGS sequence"/>
</dbReference>
<evidence type="ECO:0000256" key="1">
    <source>
        <dbReference type="SAM" id="MobiDB-lite"/>
    </source>
</evidence>
<evidence type="ECO:0000313" key="2">
    <source>
        <dbReference type="EMBL" id="MCH80127.1"/>
    </source>
</evidence>
<keyword evidence="3" id="KW-1185">Reference proteome</keyword>
<dbReference type="AlphaFoldDB" id="A0A392LYR6"/>
<feature type="region of interest" description="Disordered" evidence="1">
    <location>
        <begin position="1"/>
        <end position="29"/>
    </location>
</feature>
<proteinExistence type="predicted"/>
<gene>
    <name evidence="2" type="ORF">A2U01_0000889</name>
</gene>
<organism evidence="2 3">
    <name type="scientific">Trifolium medium</name>
    <dbReference type="NCBI Taxonomy" id="97028"/>
    <lineage>
        <taxon>Eukaryota</taxon>
        <taxon>Viridiplantae</taxon>
        <taxon>Streptophyta</taxon>
        <taxon>Embryophyta</taxon>
        <taxon>Tracheophyta</taxon>
        <taxon>Spermatophyta</taxon>
        <taxon>Magnoliopsida</taxon>
        <taxon>eudicotyledons</taxon>
        <taxon>Gunneridae</taxon>
        <taxon>Pentapetalae</taxon>
        <taxon>rosids</taxon>
        <taxon>fabids</taxon>
        <taxon>Fabales</taxon>
        <taxon>Fabaceae</taxon>
        <taxon>Papilionoideae</taxon>
        <taxon>50 kb inversion clade</taxon>
        <taxon>NPAAA clade</taxon>
        <taxon>Hologalegina</taxon>
        <taxon>IRL clade</taxon>
        <taxon>Trifolieae</taxon>
        <taxon>Trifolium</taxon>
    </lineage>
</organism>
<accession>A0A392LYR6</accession>
<sequence length="93" mass="10146">MRVISPVVSGSGLPSHSPRGTAEIKAGVDDGLCSPESQLKYLYRREKTTEAKGYDVVSYDADVDPAGDDNADAEEVVDISLDVLLMRLLFMLW</sequence>
<reference evidence="2 3" key="1">
    <citation type="journal article" date="2018" name="Front. Plant Sci.">
        <title>Red Clover (Trifolium pratense) and Zigzag Clover (T. medium) - A Picture of Genomic Similarities and Differences.</title>
        <authorList>
            <person name="Dluhosova J."/>
            <person name="Istvanek J."/>
            <person name="Nedelnik J."/>
            <person name="Repkova J."/>
        </authorList>
    </citation>
    <scope>NUCLEOTIDE SEQUENCE [LARGE SCALE GENOMIC DNA]</scope>
    <source>
        <strain evidence="3">cv. 10/8</strain>
        <tissue evidence="2">Leaf</tissue>
    </source>
</reference>
<protein>
    <submittedName>
        <fullName evidence="2">Uncharacterized protein</fullName>
    </submittedName>
</protein>
<name>A0A392LYR6_9FABA</name>
<evidence type="ECO:0000313" key="3">
    <source>
        <dbReference type="Proteomes" id="UP000265520"/>
    </source>
</evidence>
<comment type="caution">
    <text evidence="2">The sequence shown here is derived from an EMBL/GenBank/DDBJ whole genome shotgun (WGS) entry which is preliminary data.</text>
</comment>
<dbReference type="EMBL" id="LXQA010000714">
    <property type="protein sequence ID" value="MCH80127.1"/>
    <property type="molecule type" value="Genomic_DNA"/>
</dbReference>